<accession>A0A815TMY6</accession>
<dbReference type="EMBL" id="CAJNOW010007223">
    <property type="protein sequence ID" value="CAF1507871.1"/>
    <property type="molecule type" value="Genomic_DNA"/>
</dbReference>
<gene>
    <name evidence="1" type="ORF">KQP761_LOCUS14990</name>
</gene>
<reference evidence="1" key="1">
    <citation type="submission" date="2021-02" db="EMBL/GenBank/DDBJ databases">
        <authorList>
            <person name="Nowell W R."/>
        </authorList>
    </citation>
    <scope>NUCLEOTIDE SEQUENCE</scope>
</reference>
<evidence type="ECO:0000313" key="1">
    <source>
        <dbReference type="EMBL" id="CAF1507871.1"/>
    </source>
</evidence>
<comment type="caution">
    <text evidence="1">The sequence shown here is derived from an EMBL/GenBank/DDBJ whole genome shotgun (WGS) entry which is preliminary data.</text>
</comment>
<organism evidence="1 2">
    <name type="scientific">Rotaria magnacalcarata</name>
    <dbReference type="NCBI Taxonomy" id="392030"/>
    <lineage>
        <taxon>Eukaryota</taxon>
        <taxon>Metazoa</taxon>
        <taxon>Spiralia</taxon>
        <taxon>Gnathifera</taxon>
        <taxon>Rotifera</taxon>
        <taxon>Eurotatoria</taxon>
        <taxon>Bdelloidea</taxon>
        <taxon>Philodinida</taxon>
        <taxon>Philodinidae</taxon>
        <taxon>Rotaria</taxon>
    </lineage>
</organism>
<name>A0A815TMY6_9BILA</name>
<dbReference type="AlphaFoldDB" id="A0A815TMY6"/>
<dbReference type="Gene3D" id="1.20.5.340">
    <property type="match status" value="1"/>
</dbReference>
<sequence>MDNENSFYIDIIHVKVSNDFLNELECVVNHTLANIIRQSNSLGVNALDLFDKLITDARQSKLHHQESIYVSNAISSSQACLIQQSSEEQQYRSSQDFISHCGDYESVARIQLNHRKKEEDKKAAVSTKPSAPNFMAIMEQAAKYGRDKIHPQSESENNDESSQWNDSNCERCEEFERHMNKFKWICCDTTVTTGSGVGGCKNGNMASMKIPQMDNIEMEAILIKRWEEECRRNQEYNERWLLLLENRS</sequence>
<dbReference type="Proteomes" id="UP000663834">
    <property type="component" value="Unassembled WGS sequence"/>
</dbReference>
<dbReference type="OrthoDB" id="10465557at2759"/>
<evidence type="ECO:0000313" key="2">
    <source>
        <dbReference type="Proteomes" id="UP000663834"/>
    </source>
</evidence>
<proteinExistence type="predicted"/>
<protein>
    <submittedName>
        <fullName evidence="1">Uncharacterized protein</fullName>
    </submittedName>
</protein>